<name>A0A2K8QGP6_9GAMM</name>
<dbReference type="RefSeq" id="WP_038920571.1">
    <property type="nucleotide sequence ID" value="NZ_BMJF01000014.1"/>
</dbReference>
<comment type="subcellular location">
    <subcellularLocation>
        <location evidence="1">Endomembrane system</location>
        <topology evidence="1">Multi-pass membrane protein</topology>
    </subcellularLocation>
</comment>
<evidence type="ECO:0000256" key="4">
    <source>
        <dbReference type="ARBA" id="ARBA00023136"/>
    </source>
</evidence>
<protein>
    <submittedName>
        <fullName evidence="5">DUF202 domain-containing protein</fullName>
    </submittedName>
</protein>
<keyword evidence="4" id="KW-0472">Membrane</keyword>
<keyword evidence="2" id="KW-0812">Transmembrane</keyword>
<dbReference type="GO" id="GO:0012505">
    <property type="term" value="C:endomembrane system"/>
    <property type="evidence" value="ECO:0007669"/>
    <property type="project" value="UniProtKB-SubCell"/>
</dbReference>
<keyword evidence="3" id="KW-1133">Transmembrane helix</keyword>
<dbReference type="AlphaFoldDB" id="A0A2K8QGP6"/>
<evidence type="ECO:0000256" key="3">
    <source>
        <dbReference type="ARBA" id="ARBA00022989"/>
    </source>
</evidence>
<organism evidence="5 6">
    <name type="scientific">Dickeya fangzhongdai</name>
    <dbReference type="NCBI Taxonomy" id="1778540"/>
    <lineage>
        <taxon>Bacteria</taxon>
        <taxon>Pseudomonadati</taxon>
        <taxon>Pseudomonadota</taxon>
        <taxon>Gammaproteobacteria</taxon>
        <taxon>Enterobacterales</taxon>
        <taxon>Pectobacteriaceae</taxon>
        <taxon>Dickeya</taxon>
    </lineage>
</organism>
<dbReference type="InterPro" id="IPR003807">
    <property type="entry name" value="DUF202"/>
</dbReference>
<evidence type="ECO:0000313" key="6">
    <source>
        <dbReference type="Proteomes" id="UP000231901"/>
    </source>
</evidence>
<dbReference type="OrthoDB" id="3701077at2"/>
<dbReference type="GeneID" id="66562873"/>
<evidence type="ECO:0000256" key="2">
    <source>
        <dbReference type="ARBA" id="ARBA00022692"/>
    </source>
</evidence>
<proteinExistence type="predicted"/>
<dbReference type="EMBL" id="CP025003">
    <property type="protein sequence ID" value="ATZ92641.1"/>
    <property type="molecule type" value="Genomic_DNA"/>
</dbReference>
<keyword evidence="6" id="KW-1185">Reference proteome</keyword>
<dbReference type="Proteomes" id="UP000231901">
    <property type="component" value="Chromosome"/>
</dbReference>
<gene>
    <name evidence="5" type="ORF">CVE23_00765</name>
</gene>
<sequence>MIPSADTPPRDPGLQPERTRLAWSRTAFVLLVNSVLLLKAGSMKSQPLMLVVGLFLLLMTLITYIWSRLRLRALLRSGYPCTRQLMWMMRLLMLTVVATALSLLLGLVVFYT</sequence>
<dbReference type="KEGG" id="dfn:CVE23_00765"/>
<evidence type="ECO:0000256" key="1">
    <source>
        <dbReference type="ARBA" id="ARBA00004127"/>
    </source>
</evidence>
<dbReference type="Pfam" id="PF02656">
    <property type="entry name" value="DUF202"/>
    <property type="match status" value="1"/>
</dbReference>
<accession>A0A2K8QGP6</accession>
<evidence type="ECO:0000313" key="5">
    <source>
        <dbReference type="EMBL" id="ATZ92641.1"/>
    </source>
</evidence>
<reference evidence="6" key="1">
    <citation type="journal article" date="2018" name="Genome Announc.">
        <title>Complete genome sequence of a Dickeya fangzhongdai type strain causing bleeding canker of pear tree trunks.</title>
        <authorList>
            <person name="Zhao Y."/>
            <person name="Tian Y."/>
            <person name="Li X."/>
            <person name="Hu B."/>
        </authorList>
    </citation>
    <scope>NUCLEOTIDE SEQUENCE [LARGE SCALE GENOMIC DNA]</scope>
    <source>
        <strain evidence="6">DSM 101947</strain>
    </source>
</reference>